<dbReference type="SUPFAM" id="SSF48403">
    <property type="entry name" value="Ankyrin repeat"/>
    <property type="match status" value="1"/>
</dbReference>
<evidence type="ECO:0000313" key="4">
    <source>
        <dbReference type="EMBL" id="CAG9332292.1"/>
    </source>
</evidence>
<keyword evidence="2 3" id="KW-0040">ANK repeat</keyword>
<dbReference type="InterPro" id="IPR036770">
    <property type="entry name" value="Ankyrin_rpt-contain_sf"/>
</dbReference>
<keyword evidence="1" id="KW-0677">Repeat</keyword>
<accession>A0AAU9K3J3</accession>
<reference evidence="4" key="1">
    <citation type="submission" date="2021-09" db="EMBL/GenBank/DDBJ databases">
        <authorList>
            <consortium name="AG Swart"/>
            <person name="Singh M."/>
            <person name="Singh A."/>
            <person name="Seah K."/>
            <person name="Emmerich C."/>
        </authorList>
    </citation>
    <scope>NUCLEOTIDE SEQUENCE</scope>
    <source>
        <strain evidence="4">ATCC30299</strain>
    </source>
</reference>
<keyword evidence="5" id="KW-1185">Reference proteome</keyword>
<dbReference type="Gene3D" id="1.25.40.20">
    <property type="entry name" value="Ankyrin repeat-containing domain"/>
    <property type="match status" value="1"/>
</dbReference>
<comment type="caution">
    <text evidence="4">The sequence shown here is derived from an EMBL/GenBank/DDBJ whole genome shotgun (WGS) entry which is preliminary data.</text>
</comment>
<sequence length="239" mass="28171">MIKDINTDEFFEFSEMQDSSTYLTIPKRSHWNLLRNVVKAISLFRNQEIKTYDDIDELLAEIKRLPTNEEYKESQETQLECSPFQIAINDLRNQDKFFSAVERGNSEDLKAISEYIANDPYRYLRLPNHPFSIVNKRNRFGHTPLYIACKNANYDVVELLLKNNADPLITSKVEESYENCLDVAVRWRHVKIVELLLTKEWPRDIIQRAIDKCTQEKIKAMLKTKIKKTKNKGKCFCVK</sequence>
<dbReference type="AlphaFoldDB" id="A0AAU9K3J3"/>
<evidence type="ECO:0000256" key="1">
    <source>
        <dbReference type="ARBA" id="ARBA00022737"/>
    </source>
</evidence>
<protein>
    <recommendedName>
        <fullName evidence="6">Ankyrin repeat domain-containing protein</fullName>
    </recommendedName>
</protein>
<dbReference type="SMART" id="SM00248">
    <property type="entry name" value="ANK"/>
    <property type="match status" value="2"/>
</dbReference>
<evidence type="ECO:0000256" key="3">
    <source>
        <dbReference type="PROSITE-ProRule" id="PRU00023"/>
    </source>
</evidence>
<dbReference type="PROSITE" id="PS50297">
    <property type="entry name" value="ANK_REP_REGION"/>
    <property type="match status" value="1"/>
</dbReference>
<dbReference type="Proteomes" id="UP001162131">
    <property type="component" value="Unassembled WGS sequence"/>
</dbReference>
<gene>
    <name evidence="4" type="ORF">BSTOLATCC_MIC55742</name>
</gene>
<dbReference type="InterPro" id="IPR002110">
    <property type="entry name" value="Ankyrin_rpt"/>
</dbReference>
<proteinExistence type="predicted"/>
<feature type="repeat" description="ANK" evidence="3">
    <location>
        <begin position="140"/>
        <end position="172"/>
    </location>
</feature>
<dbReference type="PROSITE" id="PS50088">
    <property type="entry name" value="ANK_REPEAT"/>
    <property type="match status" value="1"/>
</dbReference>
<dbReference type="PANTHER" id="PTHR24198">
    <property type="entry name" value="ANKYRIN REPEAT AND PROTEIN KINASE DOMAIN-CONTAINING PROTEIN"/>
    <property type="match status" value="1"/>
</dbReference>
<dbReference type="EMBL" id="CAJZBQ010000054">
    <property type="protein sequence ID" value="CAG9332292.1"/>
    <property type="molecule type" value="Genomic_DNA"/>
</dbReference>
<evidence type="ECO:0000256" key="2">
    <source>
        <dbReference type="ARBA" id="ARBA00023043"/>
    </source>
</evidence>
<dbReference type="PANTHER" id="PTHR24198:SF165">
    <property type="entry name" value="ANKYRIN REPEAT-CONTAINING PROTEIN-RELATED"/>
    <property type="match status" value="1"/>
</dbReference>
<name>A0AAU9K3J3_9CILI</name>
<evidence type="ECO:0008006" key="6">
    <source>
        <dbReference type="Google" id="ProtNLM"/>
    </source>
</evidence>
<organism evidence="4 5">
    <name type="scientific">Blepharisma stoltei</name>
    <dbReference type="NCBI Taxonomy" id="1481888"/>
    <lineage>
        <taxon>Eukaryota</taxon>
        <taxon>Sar</taxon>
        <taxon>Alveolata</taxon>
        <taxon>Ciliophora</taxon>
        <taxon>Postciliodesmatophora</taxon>
        <taxon>Heterotrichea</taxon>
        <taxon>Heterotrichida</taxon>
        <taxon>Blepharismidae</taxon>
        <taxon>Blepharisma</taxon>
    </lineage>
</organism>
<dbReference type="Pfam" id="PF12796">
    <property type="entry name" value="Ank_2"/>
    <property type="match status" value="1"/>
</dbReference>
<evidence type="ECO:0000313" key="5">
    <source>
        <dbReference type="Proteomes" id="UP001162131"/>
    </source>
</evidence>